<dbReference type="SUPFAM" id="SSF51182">
    <property type="entry name" value="RmlC-like cupins"/>
    <property type="match status" value="1"/>
</dbReference>
<dbReference type="InterPro" id="IPR013096">
    <property type="entry name" value="Cupin_2"/>
</dbReference>
<evidence type="ECO:0000256" key="1">
    <source>
        <dbReference type="SAM" id="MobiDB-lite"/>
    </source>
</evidence>
<dbReference type="EMBL" id="JACHJH010000006">
    <property type="protein sequence ID" value="MBB4895187.1"/>
    <property type="molecule type" value="Genomic_DNA"/>
</dbReference>
<dbReference type="InterPro" id="IPR011051">
    <property type="entry name" value="RmlC_Cupin_sf"/>
</dbReference>
<protein>
    <submittedName>
        <fullName evidence="3">Putative monooxygenase</fullName>
    </submittedName>
</protein>
<proteinExistence type="predicted"/>
<dbReference type="Pfam" id="PF07883">
    <property type="entry name" value="Cupin_2"/>
    <property type="match status" value="1"/>
</dbReference>
<evidence type="ECO:0000313" key="3">
    <source>
        <dbReference type="EMBL" id="MBB4895187.1"/>
    </source>
</evidence>
<keyword evidence="3" id="KW-0560">Oxidoreductase</keyword>
<accession>A0A7W7PMD2</accession>
<dbReference type="PIRSF" id="PIRSF016602">
    <property type="entry name" value="CurC_prd"/>
    <property type="match status" value="1"/>
</dbReference>
<feature type="region of interest" description="Disordered" evidence="1">
    <location>
        <begin position="126"/>
        <end position="148"/>
    </location>
</feature>
<dbReference type="PANTHER" id="PTHR36114">
    <property type="entry name" value="16.7 KDA PROTEIN IN WHIE LOCUS"/>
    <property type="match status" value="1"/>
</dbReference>
<dbReference type="GO" id="GO:0004497">
    <property type="term" value="F:monooxygenase activity"/>
    <property type="evidence" value="ECO:0007669"/>
    <property type="project" value="UniProtKB-KW"/>
</dbReference>
<dbReference type="PANTHER" id="PTHR36114:SF1">
    <property type="entry name" value="16.7 KDA PROTEIN IN WHIE LOCUS"/>
    <property type="match status" value="1"/>
</dbReference>
<dbReference type="CDD" id="cd06991">
    <property type="entry name" value="cupin_TcmJ-like"/>
    <property type="match status" value="1"/>
</dbReference>
<dbReference type="Proteomes" id="UP000556084">
    <property type="component" value="Unassembled WGS sequence"/>
</dbReference>
<dbReference type="InterPro" id="IPR016672">
    <property type="entry name" value="Polyketide_Synth_CurC_prd"/>
</dbReference>
<dbReference type="InterPro" id="IPR014710">
    <property type="entry name" value="RmlC-like_jellyroll"/>
</dbReference>
<name>A0A7W7PMD2_9ACTN</name>
<sequence>MSERATKVAVTDVPPNRRRGGDVRVLLSPRTVGATSGFMGTLTLEPGEYVCEHYHPYSEEFVHLVSGLVALTIGDTTLHLEPGDSAMVPIGVRHRMVNTGGVPARAVFHLGPLAPRPELGHVDTEFLPGAENEPSPQVGGAPAAGTAT</sequence>
<dbReference type="RefSeq" id="WP_343069667.1">
    <property type="nucleotide sequence ID" value="NZ_JACHJH010000006.1"/>
</dbReference>
<dbReference type="AlphaFoldDB" id="A0A7W7PMD2"/>
<reference evidence="3 4" key="1">
    <citation type="submission" date="2020-08" db="EMBL/GenBank/DDBJ databases">
        <title>Genomic Encyclopedia of Type Strains, Phase III (KMG-III): the genomes of soil and plant-associated and newly described type strains.</title>
        <authorList>
            <person name="Whitman W."/>
        </authorList>
    </citation>
    <scope>NUCLEOTIDE SEQUENCE [LARGE SCALE GENOMIC DNA]</scope>
    <source>
        <strain evidence="3 4">CECT 3266</strain>
    </source>
</reference>
<keyword evidence="4" id="KW-1185">Reference proteome</keyword>
<dbReference type="InterPro" id="IPR052044">
    <property type="entry name" value="PKS_Associated_Protein"/>
</dbReference>
<dbReference type="Gene3D" id="2.60.120.10">
    <property type="entry name" value="Jelly Rolls"/>
    <property type="match status" value="1"/>
</dbReference>
<evidence type="ECO:0000259" key="2">
    <source>
        <dbReference type="Pfam" id="PF07883"/>
    </source>
</evidence>
<comment type="caution">
    <text evidence="3">The sequence shown here is derived from an EMBL/GenBank/DDBJ whole genome shotgun (WGS) entry which is preliminary data.</text>
</comment>
<evidence type="ECO:0000313" key="4">
    <source>
        <dbReference type="Proteomes" id="UP000556084"/>
    </source>
</evidence>
<feature type="domain" description="Cupin type-2" evidence="2">
    <location>
        <begin position="42"/>
        <end position="107"/>
    </location>
</feature>
<organism evidence="3 4">
    <name type="scientific">Streptomyces olivoverticillatus</name>
    <dbReference type="NCBI Taxonomy" id="66427"/>
    <lineage>
        <taxon>Bacteria</taxon>
        <taxon>Bacillati</taxon>
        <taxon>Actinomycetota</taxon>
        <taxon>Actinomycetes</taxon>
        <taxon>Kitasatosporales</taxon>
        <taxon>Streptomycetaceae</taxon>
        <taxon>Streptomyces</taxon>
    </lineage>
</organism>
<keyword evidence="3" id="KW-0503">Monooxygenase</keyword>
<gene>
    <name evidence="3" type="ORF">FHS39_004254</name>
</gene>